<evidence type="ECO:0000256" key="1">
    <source>
        <dbReference type="ARBA" id="ARBA00004141"/>
    </source>
</evidence>
<feature type="transmembrane region" description="Helical" evidence="10">
    <location>
        <begin position="170"/>
        <end position="201"/>
    </location>
</feature>
<dbReference type="PANTHER" id="PTHR42953">
    <property type="entry name" value="HIGH-AFFINITY ZINC UPTAKE SYSTEM PROTEIN ZNUA-RELATED"/>
    <property type="match status" value="1"/>
</dbReference>
<feature type="transmembrane region" description="Helical" evidence="10">
    <location>
        <begin position="213"/>
        <end position="233"/>
    </location>
</feature>
<dbReference type="InterPro" id="IPR006128">
    <property type="entry name" value="Lipoprotein_PsaA-like"/>
</dbReference>
<feature type="transmembrane region" description="Helical" evidence="10">
    <location>
        <begin position="131"/>
        <end position="150"/>
    </location>
</feature>
<dbReference type="GO" id="GO:0046872">
    <property type="term" value="F:metal ion binding"/>
    <property type="evidence" value="ECO:0007669"/>
    <property type="project" value="UniProtKB-KW"/>
</dbReference>
<dbReference type="InterPro" id="IPR001626">
    <property type="entry name" value="ABC_TroCD"/>
</dbReference>
<comment type="subcellular location">
    <subcellularLocation>
        <location evidence="2">Cell envelope</location>
    </subcellularLocation>
    <subcellularLocation>
        <location evidence="1">Membrane</location>
        <topology evidence="1">Multi-pass membrane protein</topology>
    </subcellularLocation>
</comment>
<evidence type="ECO:0000256" key="3">
    <source>
        <dbReference type="ARBA" id="ARBA00008034"/>
    </source>
</evidence>
<evidence type="ECO:0000256" key="4">
    <source>
        <dbReference type="ARBA" id="ARBA00022448"/>
    </source>
</evidence>
<protein>
    <submittedName>
        <fullName evidence="11">Unannotated protein</fullName>
    </submittedName>
</protein>
<feature type="transmembrane region" description="Helical" evidence="10">
    <location>
        <begin position="51"/>
        <end position="78"/>
    </location>
</feature>
<evidence type="ECO:0000256" key="5">
    <source>
        <dbReference type="ARBA" id="ARBA00022692"/>
    </source>
</evidence>
<sequence>MPGALDLPFFRDGVAEVLLLSVAAGVLGTWVVLRGLAFLSHAVGTATFPGLVLADGLGFSAVLGALGAAVLVAGLMGALAGRRRTGPDSIIALVLAAALAAGIVLASDVFDSGASIDRLLFGSLLLIDAADLRFAAFAALAALAGSLLLGPRWLADGFAGRGLGPAARDVVLVLLIAFVTVASLAAVGALLATVLLVVPAATTRLLTARMRTWQLSTIVLAALEGVGGMWLAFEADVPPGAAIAVIAVGVFILAALLRAAVARRPRGLATAALAVLGALLLAGCGATAQSDGRPLVVATTTQLADIAAAIGEPDVAVHSILRRNSDAHEYEPRPSDVRAVAGAEAVLISGLGFDAWAGEIVKASGTNAPVINAGAAATAGAGADMQDPHWWLDPAAGLRATEAVEAALIRAAPGARAAISARASAYRARLSRLDAAIRECIARVPARERRIVTDHDALGRFTRRYGIDVVGVVMPAAVSRAQASAGDLATLEREIRRAGVRVVFPEAGLSSSVAQRIAVDSDAAVGDALHADALGPEGSRSGTYLGMLAANADALARGMSAGGVSCEVDA</sequence>
<gene>
    <name evidence="11" type="ORF">UFOPK3423_01266</name>
</gene>
<dbReference type="GO" id="GO:0007155">
    <property type="term" value="P:cell adhesion"/>
    <property type="evidence" value="ECO:0007669"/>
    <property type="project" value="InterPro"/>
</dbReference>
<dbReference type="Gene3D" id="1.10.3470.10">
    <property type="entry name" value="ABC transporter involved in vitamin B12 uptake, BtuC"/>
    <property type="match status" value="1"/>
</dbReference>
<keyword evidence="5 10" id="KW-0812">Transmembrane</keyword>
<dbReference type="GO" id="GO:0030313">
    <property type="term" value="C:cell envelope"/>
    <property type="evidence" value="ECO:0007669"/>
    <property type="project" value="UniProtKB-SubCell"/>
</dbReference>
<dbReference type="Pfam" id="PF00950">
    <property type="entry name" value="ABC-3"/>
    <property type="match status" value="1"/>
</dbReference>
<dbReference type="SUPFAM" id="SSF81345">
    <property type="entry name" value="ABC transporter involved in vitamin B12 uptake, BtuC"/>
    <property type="match status" value="1"/>
</dbReference>
<dbReference type="InterPro" id="IPR006129">
    <property type="entry name" value="AdhesinB"/>
</dbReference>
<proteinExistence type="inferred from homology"/>
<dbReference type="InterPro" id="IPR006127">
    <property type="entry name" value="ZnuA-like"/>
</dbReference>
<feature type="transmembrane region" description="Helical" evidence="10">
    <location>
        <begin position="90"/>
        <end position="110"/>
    </location>
</feature>
<reference evidence="11" key="1">
    <citation type="submission" date="2020-05" db="EMBL/GenBank/DDBJ databases">
        <authorList>
            <person name="Chiriac C."/>
            <person name="Salcher M."/>
            <person name="Ghai R."/>
            <person name="Kavagutti S V."/>
        </authorList>
    </citation>
    <scope>NUCLEOTIDE SEQUENCE</scope>
</reference>
<feature type="transmembrane region" description="Helical" evidence="10">
    <location>
        <begin position="268"/>
        <end position="288"/>
    </location>
</feature>
<keyword evidence="4" id="KW-0813">Transport</keyword>
<evidence type="ECO:0000256" key="2">
    <source>
        <dbReference type="ARBA" id="ARBA00004196"/>
    </source>
</evidence>
<evidence type="ECO:0000313" key="11">
    <source>
        <dbReference type="EMBL" id="CAB4880032.1"/>
    </source>
</evidence>
<dbReference type="GO" id="GO:0043190">
    <property type="term" value="C:ATP-binding cassette (ABC) transporter complex"/>
    <property type="evidence" value="ECO:0007669"/>
    <property type="project" value="InterPro"/>
</dbReference>
<comment type="similarity">
    <text evidence="3">Belongs to the ABC-3 integral membrane protein family.</text>
</comment>
<dbReference type="Gene3D" id="3.40.50.1980">
    <property type="entry name" value="Nitrogenase molybdenum iron protein domain"/>
    <property type="match status" value="2"/>
</dbReference>
<feature type="transmembrane region" description="Helical" evidence="10">
    <location>
        <begin position="239"/>
        <end position="261"/>
    </location>
</feature>
<name>A0A6J7EA87_9ZZZZ</name>
<evidence type="ECO:0000256" key="8">
    <source>
        <dbReference type="ARBA" id="ARBA00022989"/>
    </source>
</evidence>
<dbReference type="GO" id="GO:0030001">
    <property type="term" value="P:metal ion transport"/>
    <property type="evidence" value="ECO:0007669"/>
    <property type="project" value="InterPro"/>
</dbReference>
<accession>A0A6J7EA87</accession>
<dbReference type="AlphaFoldDB" id="A0A6J7EA87"/>
<dbReference type="GO" id="GO:0055085">
    <property type="term" value="P:transmembrane transport"/>
    <property type="evidence" value="ECO:0007669"/>
    <property type="project" value="InterPro"/>
</dbReference>
<keyword evidence="8 10" id="KW-1133">Transmembrane helix</keyword>
<dbReference type="InterPro" id="IPR050492">
    <property type="entry name" value="Bact_metal-bind_prot9"/>
</dbReference>
<evidence type="ECO:0000256" key="10">
    <source>
        <dbReference type="SAM" id="Phobius"/>
    </source>
</evidence>
<dbReference type="Pfam" id="PF01297">
    <property type="entry name" value="ZnuA"/>
    <property type="match status" value="1"/>
</dbReference>
<dbReference type="PRINTS" id="PR00691">
    <property type="entry name" value="ADHESINB"/>
</dbReference>
<dbReference type="PANTHER" id="PTHR42953:SF1">
    <property type="entry name" value="METAL-BINDING PROTEIN HI_0362-RELATED"/>
    <property type="match status" value="1"/>
</dbReference>
<dbReference type="SUPFAM" id="SSF53807">
    <property type="entry name" value="Helical backbone' metal receptor"/>
    <property type="match status" value="1"/>
</dbReference>
<keyword evidence="9 10" id="KW-0472">Membrane</keyword>
<keyword evidence="7" id="KW-0732">Signal</keyword>
<evidence type="ECO:0000256" key="6">
    <source>
        <dbReference type="ARBA" id="ARBA00022723"/>
    </source>
</evidence>
<dbReference type="PRINTS" id="PR00690">
    <property type="entry name" value="ADHESNFAMILY"/>
</dbReference>
<keyword evidence="6" id="KW-0479">Metal-binding</keyword>
<feature type="transmembrane region" description="Helical" evidence="10">
    <location>
        <begin position="17"/>
        <end position="39"/>
    </location>
</feature>
<dbReference type="EMBL" id="CAFBLQ010000156">
    <property type="protein sequence ID" value="CAB4880032.1"/>
    <property type="molecule type" value="Genomic_DNA"/>
</dbReference>
<evidence type="ECO:0000256" key="9">
    <source>
        <dbReference type="ARBA" id="ARBA00023136"/>
    </source>
</evidence>
<evidence type="ECO:0000256" key="7">
    <source>
        <dbReference type="ARBA" id="ARBA00022729"/>
    </source>
</evidence>
<dbReference type="InterPro" id="IPR037294">
    <property type="entry name" value="ABC_BtuC-like"/>
</dbReference>
<organism evidence="11">
    <name type="scientific">freshwater metagenome</name>
    <dbReference type="NCBI Taxonomy" id="449393"/>
    <lineage>
        <taxon>unclassified sequences</taxon>
        <taxon>metagenomes</taxon>
        <taxon>ecological metagenomes</taxon>
    </lineage>
</organism>